<organism evidence="1 2">
    <name type="scientific">Perspicuibacillus lycopersici</name>
    <dbReference type="NCBI Taxonomy" id="1325689"/>
    <lineage>
        <taxon>Bacteria</taxon>
        <taxon>Bacillati</taxon>
        <taxon>Bacillota</taxon>
        <taxon>Bacilli</taxon>
        <taxon>Bacillales</taxon>
        <taxon>Bacillaceae</taxon>
        <taxon>Perspicuibacillus</taxon>
    </lineage>
</organism>
<name>A0AAE3IXT6_9BACI</name>
<evidence type="ECO:0000313" key="1">
    <source>
        <dbReference type="EMBL" id="MCU9615349.1"/>
    </source>
</evidence>
<accession>A0AAE3IXT6</accession>
<dbReference type="AlphaFoldDB" id="A0AAE3IXT6"/>
<dbReference type="Proteomes" id="UP001209318">
    <property type="component" value="Unassembled WGS sequence"/>
</dbReference>
<dbReference type="Pfam" id="PF14175">
    <property type="entry name" value="YaaC"/>
    <property type="match status" value="1"/>
</dbReference>
<proteinExistence type="predicted"/>
<evidence type="ECO:0000313" key="2">
    <source>
        <dbReference type="Proteomes" id="UP001209318"/>
    </source>
</evidence>
<dbReference type="EMBL" id="JAOUSF010000010">
    <property type="protein sequence ID" value="MCU9615349.1"/>
    <property type="molecule type" value="Genomic_DNA"/>
</dbReference>
<protein>
    <submittedName>
        <fullName evidence="1">YaaC family protein</fullName>
    </submittedName>
</protein>
<keyword evidence="2" id="KW-1185">Reference proteome</keyword>
<gene>
    <name evidence="1" type="ORF">OEV98_17640</name>
</gene>
<sequence length="317" mass="37252">MTNDSSNKAWENFLFISSAETSQSFLLNKYNRLGTADAWKKSYENSYAFIYHIEQGKSFFQQAKQSPLNIQPILLFYGLVFLIKACILTTDPNYPESTAVLAHGVTTRKRKKQNYHYLEDEVKIQKNGLFPHFSGKMFHMKHLEGEKVNIKSLVNEVPELIPFLNKLDNKSRAVEIQHNNGVFTFPEDILDNYKMTKERFKEYIQTKANGSLLATADHTSISFTSSVPAIEILPFRFSITDNKYYFSKEWTSLSMFYELMIHYLLLYHLSMIARYEIEWWSELIYQKPNVEYPLIVQYLNVSQQKCLYLIDQYLFST</sequence>
<reference evidence="1" key="1">
    <citation type="submission" date="2022-10" db="EMBL/GenBank/DDBJ databases">
        <title>Description of Fervidibacillus gen. nov. in the family Fervidibacillaceae fam. nov. with two species, Fervidibacillus albus sp. nov., and Fervidibacillus halotolerans sp. nov., isolated from tidal flat sediments.</title>
        <authorList>
            <person name="Kwon K.K."/>
            <person name="Yang S.-H."/>
        </authorList>
    </citation>
    <scope>NUCLEOTIDE SEQUENCE</scope>
    <source>
        <strain evidence="1">JCM 19140</strain>
    </source>
</reference>
<comment type="caution">
    <text evidence="1">The sequence shown here is derived from an EMBL/GenBank/DDBJ whole genome shotgun (WGS) entry which is preliminary data.</text>
</comment>
<dbReference type="InterPro" id="IPR026988">
    <property type="entry name" value="YaaC-like"/>
</dbReference>
<dbReference type="RefSeq" id="WP_263074670.1">
    <property type="nucleotide sequence ID" value="NZ_JAOUSF010000010.1"/>
</dbReference>